<sequence>MRGPPHRVAGVYDRGMKNSLLTAVVGMVVCGTGGAACASAQAGDGPEGAWSEGDGRPNIVFILADDHAWQAISAYGSDRNVTPNIDRLAAEGMRFDRAFVTNSICAPSRAVMLTGLYGHMTGVRTNAEALAPGTTTFPGLLHEAGYATAIIGKWHLKSEPEGFDHTEVLVGQGTYYNPVMIRNGEKVEHEGYTTAIITDLSIEWLREGREAGKPFLLMAHHKAPHRNWQPGPAHIGDYDGVVLPEPASLFDDWADNASPARQQEMTIAAHLTERDLKLEAPGGLTEEQRAVWEAAYAEKNEAFAAAGLTGEDLVRWKYQRYAKDYLRCVQSVDDSVGRLLDTLETLGLAENTIVVYTSDQGWFLGEHGWYDKRWMYEESFRTPLLVRWPGVVEAGVASEEMVMNLDFAPTLLEAAGVEVPGRMQGESLVGVLRGETPIDWRQSVYYHYYESTGSHNVAKHEGVRTATHKLIRFYETGEWELYDLVADPEEMQNIYGEAGTEELTERLKAELAYLRAVYAVTD</sequence>
<evidence type="ECO:0000259" key="3">
    <source>
        <dbReference type="Pfam" id="PF16347"/>
    </source>
</evidence>
<dbReference type="InterPro" id="IPR032506">
    <property type="entry name" value="SGSH_C"/>
</dbReference>
<keyword evidence="2 4" id="KW-0378">Hydrolase</keyword>
<dbReference type="GO" id="GO:0004065">
    <property type="term" value="F:arylsulfatase activity"/>
    <property type="evidence" value="ECO:0007669"/>
    <property type="project" value="UniProtKB-EC"/>
</dbReference>
<evidence type="ECO:0000256" key="2">
    <source>
        <dbReference type="ARBA" id="ARBA00022801"/>
    </source>
</evidence>
<dbReference type="InterPro" id="IPR024607">
    <property type="entry name" value="Sulfatase_CS"/>
</dbReference>
<dbReference type="Gene3D" id="3.40.720.10">
    <property type="entry name" value="Alkaline Phosphatase, subunit A"/>
    <property type="match status" value="1"/>
</dbReference>
<dbReference type="PANTHER" id="PTHR43108">
    <property type="entry name" value="N-ACETYLGLUCOSAMINE-6-SULFATASE FAMILY MEMBER"/>
    <property type="match status" value="1"/>
</dbReference>
<dbReference type="EC" id="3.1.6.1" evidence="4"/>
<evidence type="ECO:0000256" key="1">
    <source>
        <dbReference type="ARBA" id="ARBA00008779"/>
    </source>
</evidence>
<dbReference type="PROSITE" id="PS00149">
    <property type="entry name" value="SULFATASE_2"/>
    <property type="match status" value="1"/>
</dbReference>
<dbReference type="PANTHER" id="PTHR43108:SF6">
    <property type="entry name" value="N-SULPHOGLUCOSAMINE SULPHOHYDROLASE"/>
    <property type="match status" value="1"/>
</dbReference>
<dbReference type="AlphaFoldDB" id="A0A3B1DV42"/>
<protein>
    <submittedName>
        <fullName evidence="4">Arylsulfatase</fullName>
        <ecNumber evidence="4">3.1.6.1</ecNumber>
    </submittedName>
</protein>
<reference evidence="4" key="1">
    <citation type="submission" date="2018-06" db="EMBL/GenBank/DDBJ databases">
        <authorList>
            <person name="Zhirakovskaya E."/>
        </authorList>
    </citation>
    <scope>NUCLEOTIDE SEQUENCE</scope>
</reference>
<dbReference type="Pfam" id="PF16347">
    <property type="entry name" value="SGSH_C"/>
    <property type="match status" value="1"/>
</dbReference>
<dbReference type="EMBL" id="UOGK01000433">
    <property type="protein sequence ID" value="VAX40713.1"/>
    <property type="molecule type" value="Genomic_DNA"/>
</dbReference>
<feature type="domain" description="N-sulphoglucosamine sulphohydrolase C-terminal" evidence="3">
    <location>
        <begin position="365"/>
        <end position="515"/>
    </location>
</feature>
<organism evidence="4">
    <name type="scientific">hydrothermal vent metagenome</name>
    <dbReference type="NCBI Taxonomy" id="652676"/>
    <lineage>
        <taxon>unclassified sequences</taxon>
        <taxon>metagenomes</taxon>
        <taxon>ecological metagenomes</taxon>
    </lineage>
</organism>
<gene>
    <name evidence="4" type="ORF">MNBD_PLANCTO03-467</name>
</gene>
<proteinExistence type="inferred from homology"/>
<accession>A0A3B1DV42</accession>
<dbReference type="CDD" id="cd16031">
    <property type="entry name" value="G6S_like"/>
    <property type="match status" value="1"/>
</dbReference>
<comment type="similarity">
    <text evidence="1">Belongs to the sulfatase family.</text>
</comment>
<evidence type="ECO:0000313" key="4">
    <source>
        <dbReference type="EMBL" id="VAX40713.1"/>
    </source>
</evidence>
<dbReference type="InterPro" id="IPR017850">
    <property type="entry name" value="Alkaline_phosphatase_core_sf"/>
</dbReference>
<dbReference type="SUPFAM" id="SSF53649">
    <property type="entry name" value="Alkaline phosphatase-like"/>
    <property type="match status" value="1"/>
</dbReference>
<dbReference type="PROSITE" id="PS00523">
    <property type="entry name" value="SULFATASE_1"/>
    <property type="match status" value="1"/>
</dbReference>
<name>A0A3B1DV42_9ZZZZ</name>